<dbReference type="InterPro" id="IPR006094">
    <property type="entry name" value="Oxid_FAD_bind_N"/>
</dbReference>
<dbReference type="InterPro" id="IPR016169">
    <property type="entry name" value="FAD-bd_PCMH_sub2"/>
</dbReference>
<evidence type="ECO:0000256" key="3">
    <source>
        <dbReference type="ARBA" id="ARBA00022630"/>
    </source>
</evidence>
<evidence type="ECO:0000313" key="8">
    <source>
        <dbReference type="Proteomes" id="UP001183202"/>
    </source>
</evidence>
<accession>A0ABU2NFU4</accession>
<dbReference type="InterPro" id="IPR050416">
    <property type="entry name" value="FAD-linked_Oxidoreductase"/>
</dbReference>
<comment type="cofactor">
    <cofactor evidence="1">
        <name>FAD</name>
        <dbReference type="ChEBI" id="CHEBI:57692"/>
    </cofactor>
</comment>
<name>A0ABU2NFU4_9PSEU</name>
<keyword evidence="5" id="KW-0560">Oxidoreductase</keyword>
<comment type="similarity">
    <text evidence="2">Belongs to the oxygen-dependent FAD-linked oxidoreductase family.</text>
</comment>
<evidence type="ECO:0000259" key="6">
    <source>
        <dbReference type="PROSITE" id="PS51387"/>
    </source>
</evidence>
<protein>
    <submittedName>
        <fullName evidence="7">FAD-binding oxidoreductase</fullName>
    </submittedName>
</protein>
<evidence type="ECO:0000256" key="5">
    <source>
        <dbReference type="ARBA" id="ARBA00023002"/>
    </source>
</evidence>
<dbReference type="Pfam" id="PF08031">
    <property type="entry name" value="BBE"/>
    <property type="match status" value="1"/>
</dbReference>
<gene>
    <name evidence="7" type="ORF">RM445_23340</name>
</gene>
<dbReference type="SUPFAM" id="SSF56176">
    <property type="entry name" value="FAD-binding/transporter-associated domain-like"/>
    <property type="match status" value="1"/>
</dbReference>
<dbReference type="PROSITE" id="PS51387">
    <property type="entry name" value="FAD_PCMH"/>
    <property type="match status" value="1"/>
</dbReference>
<organism evidence="7 8">
    <name type="scientific">Pseudonocardia charpentierae</name>
    <dbReference type="NCBI Taxonomy" id="3075545"/>
    <lineage>
        <taxon>Bacteria</taxon>
        <taxon>Bacillati</taxon>
        <taxon>Actinomycetota</taxon>
        <taxon>Actinomycetes</taxon>
        <taxon>Pseudonocardiales</taxon>
        <taxon>Pseudonocardiaceae</taxon>
        <taxon>Pseudonocardia</taxon>
    </lineage>
</organism>
<dbReference type="InterPro" id="IPR016166">
    <property type="entry name" value="FAD-bd_PCMH"/>
</dbReference>
<evidence type="ECO:0000256" key="4">
    <source>
        <dbReference type="ARBA" id="ARBA00022827"/>
    </source>
</evidence>
<reference evidence="8" key="1">
    <citation type="submission" date="2023-07" db="EMBL/GenBank/DDBJ databases">
        <title>30 novel species of actinomycetes from the DSMZ collection.</title>
        <authorList>
            <person name="Nouioui I."/>
        </authorList>
    </citation>
    <scope>NUCLEOTIDE SEQUENCE [LARGE SCALE GENOMIC DNA]</scope>
    <source>
        <strain evidence="8">DSM 45834</strain>
    </source>
</reference>
<evidence type="ECO:0000313" key="7">
    <source>
        <dbReference type="EMBL" id="MDT0352467.1"/>
    </source>
</evidence>
<keyword evidence="8" id="KW-1185">Reference proteome</keyword>
<dbReference type="InterPro" id="IPR016167">
    <property type="entry name" value="FAD-bd_PCMH_sub1"/>
</dbReference>
<evidence type="ECO:0000256" key="1">
    <source>
        <dbReference type="ARBA" id="ARBA00001974"/>
    </source>
</evidence>
<dbReference type="RefSeq" id="WP_311558971.1">
    <property type="nucleotide sequence ID" value="NZ_JAVREJ010000018.1"/>
</dbReference>
<dbReference type="Gene3D" id="3.40.462.20">
    <property type="match status" value="1"/>
</dbReference>
<evidence type="ECO:0000256" key="2">
    <source>
        <dbReference type="ARBA" id="ARBA00005466"/>
    </source>
</evidence>
<dbReference type="InterPro" id="IPR012951">
    <property type="entry name" value="BBE"/>
</dbReference>
<sequence>MTTITELREQVRGPVIEPGDDGYDELRRVHNGMHDRRPALIVRAAATADAVAVVNHACEAGVDLAIRGGGHSVPGFSTCDGGVVLDLSLLNNVFVDRTKRTARAGGGATWGDFNHAAHAYGLATTGGIISTTGVSGLTLGGGIGYLTRGCGLSCDNLVSAEVVTADGRILVANEYENEDLFWALRGGSGNFGVVTSLELALHDVGTIYGGPMFFEVADTPAVMRAYDDYIQEAPEQLGAFFAWQTAPPLPFIPEDRHGDVFCAMVTCWSGRPEQGEQMIKPFRDAAEVKAELVGPMPYPALNSAFDALVPKGIRQYWKADFVRDLPDAAIAAHIEHGPRVPTLSSTMHLYPINGAASRVGPEETAFGHRDARYAMNIAAFWPDPAGDEAVIRWVRDYYAAVHPYSGTQGGYVNFMSADDAERAPANYGGTYGRLRTVKATYDPDNLFHLNQNVTPA</sequence>
<dbReference type="PANTHER" id="PTHR42973">
    <property type="entry name" value="BINDING OXIDOREDUCTASE, PUTATIVE (AFU_ORTHOLOGUE AFUA_1G17690)-RELATED"/>
    <property type="match status" value="1"/>
</dbReference>
<dbReference type="Proteomes" id="UP001183202">
    <property type="component" value="Unassembled WGS sequence"/>
</dbReference>
<dbReference type="PANTHER" id="PTHR42973:SF39">
    <property type="entry name" value="FAD-BINDING PCMH-TYPE DOMAIN-CONTAINING PROTEIN"/>
    <property type="match status" value="1"/>
</dbReference>
<dbReference type="InterPro" id="IPR036318">
    <property type="entry name" value="FAD-bd_PCMH-like_sf"/>
</dbReference>
<dbReference type="EMBL" id="JAVREJ010000018">
    <property type="protein sequence ID" value="MDT0352467.1"/>
    <property type="molecule type" value="Genomic_DNA"/>
</dbReference>
<feature type="domain" description="FAD-binding PCMH-type" evidence="6">
    <location>
        <begin position="34"/>
        <end position="204"/>
    </location>
</feature>
<dbReference type="Gene3D" id="3.30.43.10">
    <property type="entry name" value="Uridine Diphospho-n-acetylenolpyruvylglucosamine Reductase, domain 2"/>
    <property type="match status" value="1"/>
</dbReference>
<keyword evidence="3" id="KW-0285">Flavoprotein</keyword>
<dbReference type="Pfam" id="PF01565">
    <property type="entry name" value="FAD_binding_4"/>
    <property type="match status" value="1"/>
</dbReference>
<dbReference type="Gene3D" id="3.30.465.10">
    <property type="match status" value="1"/>
</dbReference>
<comment type="caution">
    <text evidence="7">The sequence shown here is derived from an EMBL/GenBank/DDBJ whole genome shotgun (WGS) entry which is preliminary data.</text>
</comment>
<proteinExistence type="inferred from homology"/>
<keyword evidence="4" id="KW-0274">FAD</keyword>